<evidence type="ECO:0000313" key="7">
    <source>
        <dbReference type="Proteomes" id="UP001220395"/>
    </source>
</evidence>
<evidence type="ECO:0000256" key="1">
    <source>
        <dbReference type="ARBA" id="ARBA00023015"/>
    </source>
</evidence>
<dbReference type="Pfam" id="PF00440">
    <property type="entry name" value="TetR_N"/>
    <property type="match status" value="1"/>
</dbReference>
<dbReference type="RefSeq" id="WP_273689461.1">
    <property type="nucleotide sequence ID" value="NZ_CP117411.1"/>
</dbReference>
<dbReference type="PANTHER" id="PTHR30055">
    <property type="entry name" value="HTH-TYPE TRANSCRIPTIONAL REGULATOR RUTR"/>
    <property type="match status" value="1"/>
</dbReference>
<dbReference type="Proteomes" id="UP001220395">
    <property type="component" value="Chromosome"/>
</dbReference>
<proteinExistence type="predicted"/>
<keyword evidence="1" id="KW-0805">Transcription regulation</keyword>
<evidence type="ECO:0000313" key="6">
    <source>
        <dbReference type="EMBL" id="WCT74435.1"/>
    </source>
</evidence>
<evidence type="ECO:0000256" key="2">
    <source>
        <dbReference type="ARBA" id="ARBA00023125"/>
    </source>
</evidence>
<evidence type="ECO:0000259" key="5">
    <source>
        <dbReference type="PROSITE" id="PS50977"/>
    </source>
</evidence>
<sequence length="206" mass="22282">MAATRRVGDEGSATRTALLDAAQQLMCDKGYAAVTSRQLAAVAGLKPQLVHYYFRTMDDLFLALFHRVAEDLADRQMAVLDADDPLEALWEMSRTATSSALSIEFVAMANHRKVLKAAIADFGEAYRKRQSVLLSGMLKARGIDTAQWPAPAVAFIIESLTRCMGFEEALGMSGGHAQTLAIVRDLIAGPARAARRRSKASAPIDA</sequence>
<dbReference type="EMBL" id="CP117411">
    <property type="protein sequence ID" value="WCT74435.1"/>
    <property type="molecule type" value="Genomic_DNA"/>
</dbReference>
<dbReference type="Gene3D" id="1.10.357.10">
    <property type="entry name" value="Tetracycline Repressor, domain 2"/>
    <property type="match status" value="1"/>
</dbReference>
<dbReference type="PRINTS" id="PR00455">
    <property type="entry name" value="HTHTETR"/>
</dbReference>
<feature type="domain" description="HTH tetR-type" evidence="5">
    <location>
        <begin position="12"/>
        <end position="72"/>
    </location>
</feature>
<dbReference type="SUPFAM" id="SSF46689">
    <property type="entry name" value="Homeodomain-like"/>
    <property type="match status" value="1"/>
</dbReference>
<accession>A0ABY7TMI5</accession>
<dbReference type="PANTHER" id="PTHR30055:SF234">
    <property type="entry name" value="HTH-TYPE TRANSCRIPTIONAL REGULATOR BETI"/>
    <property type="match status" value="1"/>
</dbReference>
<dbReference type="InterPro" id="IPR009057">
    <property type="entry name" value="Homeodomain-like_sf"/>
</dbReference>
<evidence type="ECO:0000256" key="3">
    <source>
        <dbReference type="ARBA" id="ARBA00023163"/>
    </source>
</evidence>
<keyword evidence="7" id="KW-1185">Reference proteome</keyword>
<keyword evidence="3" id="KW-0804">Transcription</keyword>
<keyword evidence="2 4" id="KW-0238">DNA-binding</keyword>
<gene>
    <name evidence="6" type="ORF">PQ455_04175</name>
</gene>
<feature type="DNA-binding region" description="H-T-H motif" evidence="4">
    <location>
        <begin position="35"/>
        <end position="54"/>
    </location>
</feature>
<reference evidence="6 7" key="1">
    <citation type="submission" date="2023-02" db="EMBL/GenBank/DDBJ databases">
        <title>Genome sequence of Sphingomonas naphthae.</title>
        <authorList>
            <person name="Kim S."/>
            <person name="Heo J."/>
            <person name="Kwon S.-W."/>
        </authorList>
    </citation>
    <scope>NUCLEOTIDE SEQUENCE [LARGE SCALE GENOMIC DNA]</scope>
    <source>
        <strain evidence="6 7">KACC 18716</strain>
    </source>
</reference>
<evidence type="ECO:0000256" key="4">
    <source>
        <dbReference type="PROSITE-ProRule" id="PRU00335"/>
    </source>
</evidence>
<protein>
    <submittedName>
        <fullName evidence="6">TetR/AcrR family transcriptional regulator</fullName>
    </submittedName>
</protein>
<dbReference type="PROSITE" id="PS50977">
    <property type="entry name" value="HTH_TETR_2"/>
    <property type="match status" value="1"/>
</dbReference>
<dbReference type="InterPro" id="IPR001647">
    <property type="entry name" value="HTH_TetR"/>
</dbReference>
<organism evidence="6 7">
    <name type="scientific">Sphingomonas naphthae</name>
    <dbReference type="NCBI Taxonomy" id="1813468"/>
    <lineage>
        <taxon>Bacteria</taxon>
        <taxon>Pseudomonadati</taxon>
        <taxon>Pseudomonadota</taxon>
        <taxon>Alphaproteobacteria</taxon>
        <taxon>Sphingomonadales</taxon>
        <taxon>Sphingomonadaceae</taxon>
        <taxon>Sphingomonas</taxon>
    </lineage>
</organism>
<name>A0ABY7TMI5_9SPHN</name>
<dbReference type="InterPro" id="IPR050109">
    <property type="entry name" value="HTH-type_TetR-like_transc_reg"/>
</dbReference>